<accession>A0A0D7ARP7</accession>
<dbReference type="PANTHER" id="PTHR42718:SF9">
    <property type="entry name" value="MAJOR FACILITATOR SUPERFAMILY MULTIDRUG TRANSPORTER MFSC"/>
    <property type="match status" value="1"/>
</dbReference>
<protein>
    <submittedName>
        <fullName evidence="7">Uncharacterized protein</fullName>
    </submittedName>
</protein>
<feature type="transmembrane region" description="Helical" evidence="6">
    <location>
        <begin position="404"/>
        <end position="424"/>
    </location>
</feature>
<evidence type="ECO:0000256" key="3">
    <source>
        <dbReference type="ARBA" id="ARBA00022692"/>
    </source>
</evidence>
<dbReference type="AlphaFoldDB" id="A0A0D7ARP7"/>
<evidence type="ECO:0000256" key="6">
    <source>
        <dbReference type="SAM" id="Phobius"/>
    </source>
</evidence>
<proteinExistence type="predicted"/>
<feature type="transmembrane region" description="Helical" evidence="6">
    <location>
        <begin position="209"/>
        <end position="227"/>
    </location>
</feature>
<keyword evidence="5 6" id="KW-0472">Membrane</keyword>
<comment type="subcellular location">
    <subcellularLocation>
        <location evidence="1">Membrane</location>
        <topology evidence="1">Multi-pass membrane protein</topology>
    </subcellularLocation>
</comment>
<evidence type="ECO:0000256" key="1">
    <source>
        <dbReference type="ARBA" id="ARBA00004141"/>
    </source>
</evidence>
<dbReference type="PANTHER" id="PTHR42718">
    <property type="entry name" value="MAJOR FACILITATOR SUPERFAMILY MULTIDRUG TRANSPORTER MFSC"/>
    <property type="match status" value="1"/>
</dbReference>
<evidence type="ECO:0000256" key="5">
    <source>
        <dbReference type="ARBA" id="ARBA00023136"/>
    </source>
</evidence>
<dbReference type="GO" id="GO:0016020">
    <property type="term" value="C:membrane"/>
    <property type="evidence" value="ECO:0007669"/>
    <property type="project" value="UniProtKB-SubCell"/>
</dbReference>
<name>A0A0D7ARP7_9AGAR</name>
<dbReference type="OrthoDB" id="5086884at2759"/>
<feature type="transmembrane region" description="Helical" evidence="6">
    <location>
        <begin position="350"/>
        <end position="371"/>
    </location>
</feature>
<keyword evidence="2" id="KW-0813">Transport</keyword>
<keyword evidence="8" id="KW-1185">Reference proteome</keyword>
<keyword evidence="4 6" id="KW-1133">Transmembrane helix</keyword>
<dbReference type="Proteomes" id="UP000054144">
    <property type="component" value="Unassembled WGS sequence"/>
</dbReference>
<dbReference type="EMBL" id="KN881581">
    <property type="protein sequence ID" value="KIY54021.1"/>
    <property type="molecule type" value="Genomic_DNA"/>
</dbReference>
<reference evidence="7 8" key="1">
    <citation type="journal article" date="2015" name="Fungal Genet. Biol.">
        <title>Evolution of novel wood decay mechanisms in Agaricales revealed by the genome sequences of Fistulina hepatica and Cylindrobasidium torrendii.</title>
        <authorList>
            <person name="Floudas D."/>
            <person name="Held B.W."/>
            <person name="Riley R."/>
            <person name="Nagy L.G."/>
            <person name="Koehler G."/>
            <person name="Ransdell A.S."/>
            <person name="Younus H."/>
            <person name="Chow J."/>
            <person name="Chiniquy J."/>
            <person name="Lipzen A."/>
            <person name="Tritt A."/>
            <person name="Sun H."/>
            <person name="Haridas S."/>
            <person name="LaButti K."/>
            <person name="Ohm R.A."/>
            <person name="Kues U."/>
            <person name="Blanchette R.A."/>
            <person name="Grigoriev I.V."/>
            <person name="Minto R.E."/>
            <person name="Hibbett D.S."/>
        </authorList>
    </citation>
    <scope>NUCLEOTIDE SEQUENCE [LARGE SCALE GENOMIC DNA]</scope>
    <source>
        <strain evidence="7 8">ATCC 64428</strain>
    </source>
</reference>
<evidence type="ECO:0000256" key="2">
    <source>
        <dbReference type="ARBA" id="ARBA00022448"/>
    </source>
</evidence>
<sequence length="435" mass="48859">MSLKNLAAFNFHRISSGRLQTKCSESLFELDLEISAANQAHIAPRSASFANLRIGTWAIAWQLLGNCRFATMSGKMAEFCQQHYSATENGTRLQAVTANQSEIAHLRVVAANHTGTRGKSFKTVVDQMRYRFEHKINQVHRSALRLTTIHNTTPMVPMVLCMWNIAWGEPGVSENDGCAGLAAFCFIGGVFVIDPDDYVNLASDLCIDWAGAFLVTAGLVLIIFVLGQGENAPQQWATPYIIALLIVVVFLMVLFIFWQRYLENSHNLSEPPRDCLILPPIMKVTLWKRSHWCYVGIMTIVLFNWSTFMGLQVNNIPYVPIMMCGMLMVPHFWTMLCYQDYMGFTPITTAVWLLLQFITSIFPDIFVMFIVAHLPVVLLLAGTLIMSIAALFTLSSWMLLTVTYWVFGFPSTVLSTIFVVKVLLPQEQSVWGGVS</sequence>
<evidence type="ECO:0000313" key="7">
    <source>
        <dbReference type="EMBL" id="KIY54021.1"/>
    </source>
</evidence>
<organism evidence="7 8">
    <name type="scientific">Fistulina hepatica ATCC 64428</name>
    <dbReference type="NCBI Taxonomy" id="1128425"/>
    <lineage>
        <taxon>Eukaryota</taxon>
        <taxon>Fungi</taxon>
        <taxon>Dikarya</taxon>
        <taxon>Basidiomycota</taxon>
        <taxon>Agaricomycotina</taxon>
        <taxon>Agaricomycetes</taxon>
        <taxon>Agaricomycetidae</taxon>
        <taxon>Agaricales</taxon>
        <taxon>Fistulinaceae</taxon>
        <taxon>Fistulina</taxon>
    </lineage>
</organism>
<feature type="transmembrane region" description="Helical" evidence="6">
    <location>
        <begin position="377"/>
        <end position="397"/>
    </location>
</feature>
<gene>
    <name evidence="7" type="ORF">FISHEDRAFT_54818</name>
</gene>
<feature type="transmembrane region" description="Helical" evidence="6">
    <location>
        <begin position="239"/>
        <end position="258"/>
    </location>
</feature>
<feature type="transmembrane region" description="Helical" evidence="6">
    <location>
        <begin position="292"/>
        <end position="311"/>
    </location>
</feature>
<evidence type="ECO:0000313" key="8">
    <source>
        <dbReference type="Proteomes" id="UP000054144"/>
    </source>
</evidence>
<keyword evidence="3 6" id="KW-0812">Transmembrane</keyword>
<feature type="transmembrane region" description="Helical" evidence="6">
    <location>
        <begin position="317"/>
        <end position="338"/>
    </location>
</feature>
<evidence type="ECO:0000256" key="4">
    <source>
        <dbReference type="ARBA" id="ARBA00022989"/>
    </source>
</evidence>